<evidence type="ECO:0000259" key="2">
    <source>
        <dbReference type="Pfam" id="PF00582"/>
    </source>
</evidence>
<dbReference type="PRINTS" id="PR01438">
    <property type="entry name" value="UNVRSLSTRESS"/>
</dbReference>
<gene>
    <name evidence="3" type="ORF">DDZ15_08485</name>
</gene>
<evidence type="ECO:0000313" key="4">
    <source>
        <dbReference type="Proteomes" id="UP000245533"/>
    </source>
</evidence>
<dbReference type="RefSeq" id="WP_109646663.1">
    <property type="nucleotide sequence ID" value="NZ_QGGB01000006.1"/>
</dbReference>
<dbReference type="AlphaFoldDB" id="A0A316TRS0"/>
<dbReference type="CDD" id="cd00293">
    <property type="entry name" value="USP-like"/>
    <property type="match status" value="2"/>
</dbReference>
<protein>
    <submittedName>
        <fullName evidence="3">Universal stress protein</fullName>
    </submittedName>
</protein>
<dbReference type="PANTHER" id="PTHR46268">
    <property type="entry name" value="STRESS RESPONSE PROTEIN NHAX"/>
    <property type="match status" value="1"/>
</dbReference>
<dbReference type="InterPro" id="IPR006015">
    <property type="entry name" value="Universal_stress_UspA"/>
</dbReference>
<dbReference type="Proteomes" id="UP000245533">
    <property type="component" value="Unassembled WGS sequence"/>
</dbReference>
<feature type="domain" description="UspA" evidence="2">
    <location>
        <begin position="1"/>
        <end position="121"/>
    </location>
</feature>
<feature type="domain" description="UspA" evidence="2">
    <location>
        <begin position="157"/>
        <end position="281"/>
    </location>
</feature>
<dbReference type="PANTHER" id="PTHR46268:SF6">
    <property type="entry name" value="UNIVERSAL STRESS PROTEIN UP12"/>
    <property type="match status" value="1"/>
</dbReference>
<keyword evidence="4" id="KW-1185">Reference proteome</keyword>
<organism evidence="3 4">
    <name type="scientific">Rhodohalobacter mucosus</name>
    <dbReference type="NCBI Taxonomy" id="2079485"/>
    <lineage>
        <taxon>Bacteria</taxon>
        <taxon>Pseudomonadati</taxon>
        <taxon>Balneolota</taxon>
        <taxon>Balneolia</taxon>
        <taxon>Balneolales</taxon>
        <taxon>Balneolaceae</taxon>
        <taxon>Rhodohalobacter</taxon>
    </lineage>
</organism>
<evidence type="ECO:0000313" key="3">
    <source>
        <dbReference type="EMBL" id="PWN06548.1"/>
    </source>
</evidence>
<sequence>MIKRILVALDPDEDTPVATRFSIRLAKRFDASLTGLAVVDISNIHSAIGIGGYGTEIYGRQIWTEMADETRRIAENLLNSFKQRVEKEGVRHRDVKEQGASYDLIVEEMKYHDLLVVGRDSHFFYNQPDRDTDTLANVVKKGVSPTLVVMNEYRSVENVIITFDGSAPAARSLKAFVHLLPYGKDIEIDLVYVADGESSEDMDKAMTILKQAEDYLKEHNFRYISKEVLEKGEPGERIMEHQKKRSPDLTVLGAHSVSAVKRAAFGSTTHHLITNSEVPLFLSP</sequence>
<dbReference type="InterPro" id="IPR006016">
    <property type="entry name" value="UspA"/>
</dbReference>
<accession>A0A316TRS0</accession>
<comment type="caution">
    <text evidence="3">The sequence shown here is derived from an EMBL/GenBank/DDBJ whole genome shotgun (WGS) entry which is preliminary data.</text>
</comment>
<reference evidence="3 4" key="1">
    <citation type="submission" date="2018-05" db="EMBL/GenBank/DDBJ databases">
        <title>Rhodohalobacter halophilus gen. nov., sp. nov., a moderately halophilic member of the family Balneolaceae.</title>
        <authorList>
            <person name="Liu Z.-W."/>
        </authorList>
    </citation>
    <scope>NUCLEOTIDE SEQUENCE [LARGE SCALE GENOMIC DNA]</scope>
    <source>
        <strain evidence="3 4">8A47</strain>
    </source>
</reference>
<dbReference type="SUPFAM" id="SSF52402">
    <property type="entry name" value="Adenine nucleotide alpha hydrolases-like"/>
    <property type="match status" value="2"/>
</dbReference>
<proteinExistence type="inferred from homology"/>
<evidence type="ECO:0000256" key="1">
    <source>
        <dbReference type="ARBA" id="ARBA00008791"/>
    </source>
</evidence>
<comment type="similarity">
    <text evidence="1">Belongs to the universal stress protein A family.</text>
</comment>
<dbReference type="OrthoDB" id="641005at2"/>
<dbReference type="EMBL" id="QGGB01000006">
    <property type="protein sequence ID" value="PWN06548.1"/>
    <property type="molecule type" value="Genomic_DNA"/>
</dbReference>
<name>A0A316TRS0_9BACT</name>
<dbReference type="Pfam" id="PF00582">
    <property type="entry name" value="Usp"/>
    <property type="match status" value="2"/>
</dbReference>
<dbReference type="Gene3D" id="3.40.50.12370">
    <property type="match status" value="1"/>
</dbReference>